<keyword evidence="1" id="KW-0808">Transferase</keyword>
<dbReference type="PANTHER" id="PTHR10704:SF44">
    <property type="entry name" value="LD35051P-RELATED"/>
    <property type="match status" value="1"/>
</dbReference>
<dbReference type="Proteomes" id="UP000315995">
    <property type="component" value="Chromosome"/>
</dbReference>
<sequence length="310" mass="35895">MSLRLLANSPILITGSHRSGTTWVGKVLSQPRRLHYVHEPFNVNAAGFAELEHWYTYVCADNEHRWAAAFETHMGMAFNPWLRTRLASRVSLTRQGQSARAFVYNRLPGCHVILKDPLAFFSSEWLSQRYGFQVVVLVRHPAAFAGSLKQRSWDFPFAHLRDQPLLMRDFLSEYRTQIEDFADRRHDIIDQAALLWNLIYGTAAKLLERHPNWNVVRHEDLSREPVAEFRTLASRLGVPFTRASQHFLERTSAASNTVETAKPHQLARDSRSNVWSWTQRLSPEEIARVRGQTEATARHWYGPIDWQPPM</sequence>
<evidence type="ECO:0000313" key="2">
    <source>
        <dbReference type="Proteomes" id="UP000315995"/>
    </source>
</evidence>
<dbReference type="SUPFAM" id="SSF52540">
    <property type="entry name" value="P-loop containing nucleoside triphosphate hydrolases"/>
    <property type="match status" value="1"/>
</dbReference>
<protein>
    <submittedName>
        <fullName evidence="1">Sulfotransferase</fullName>
    </submittedName>
</protein>
<organism evidence="1 2">
    <name type="scientific">Persicimonas caeni</name>
    <dbReference type="NCBI Taxonomy" id="2292766"/>
    <lineage>
        <taxon>Bacteria</taxon>
        <taxon>Deltaproteobacteria</taxon>
        <taxon>Bradymonadales</taxon>
        <taxon>Bradymonadaceae</taxon>
        <taxon>Persicimonas</taxon>
    </lineage>
</organism>
<dbReference type="GO" id="GO:0006790">
    <property type="term" value="P:sulfur compound metabolic process"/>
    <property type="evidence" value="ECO:0007669"/>
    <property type="project" value="TreeGrafter"/>
</dbReference>
<keyword evidence="2" id="KW-1185">Reference proteome</keyword>
<dbReference type="InterPro" id="IPR027417">
    <property type="entry name" value="P-loop_NTPase"/>
</dbReference>
<dbReference type="Pfam" id="PF13469">
    <property type="entry name" value="Sulfotransfer_3"/>
    <property type="match status" value="1"/>
</dbReference>
<dbReference type="InterPro" id="IPR051135">
    <property type="entry name" value="Gal/GlcNAc/GalNAc_ST"/>
</dbReference>
<accession>A0A5B8Y991</accession>
<dbReference type="GO" id="GO:0001517">
    <property type="term" value="F:N-acetylglucosamine 6-O-sulfotransferase activity"/>
    <property type="evidence" value="ECO:0007669"/>
    <property type="project" value="TreeGrafter"/>
</dbReference>
<accession>A0A4Y6PTQ5</accession>
<reference evidence="1 2" key="1">
    <citation type="submission" date="2019-06" db="EMBL/GenBank/DDBJ databases">
        <title>Persicimonas caeni gen. nov., sp. nov., a predatory bacterium isolated from solar saltern.</title>
        <authorList>
            <person name="Wang S."/>
        </authorList>
    </citation>
    <scope>NUCLEOTIDE SEQUENCE [LARGE SCALE GENOMIC DNA]</scope>
    <source>
        <strain evidence="1 2">YN101</strain>
    </source>
</reference>
<dbReference type="AlphaFoldDB" id="A0A4Y6PTQ5"/>
<dbReference type="RefSeq" id="WP_141198182.1">
    <property type="nucleotide sequence ID" value="NZ_CP041186.1"/>
</dbReference>
<dbReference type="OrthoDB" id="1431348at2"/>
<dbReference type="GO" id="GO:0006044">
    <property type="term" value="P:N-acetylglucosamine metabolic process"/>
    <property type="evidence" value="ECO:0007669"/>
    <property type="project" value="TreeGrafter"/>
</dbReference>
<dbReference type="PANTHER" id="PTHR10704">
    <property type="entry name" value="CARBOHYDRATE SULFOTRANSFERASE"/>
    <property type="match status" value="1"/>
</dbReference>
<name>A0A4Y6PTQ5_PERCE</name>
<proteinExistence type="predicted"/>
<evidence type="ECO:0000313" key="1">
    <source>
        <dbReference type="EMBL" id="QDG51702.1"/>
    </source>
</evidence>
<gene>
    <name evidence="1" type="ORF">FIV42_13375</name>
</gene>
<dbReference type="Gene3D" id="3.40.50.300">
    <property type="entry name" value="P-loop containing nucleotide triphosphate hydrolases"/>
    <property type="match status" value="1"/>
</dbReference>
<dbReference type="EMBL" id="CP041186">
    <property type="protein sequence ID" value="QDG51702.1"/>
    <property type="molecule type" value="Genomic_DNA"/>
</dbReference>